<feature type="region of interest" description="Disordered" evidence="1">
    <location>
        <begin position="195"/>
        <end position="282"/>
    </location>
</feature>
<dbReference type="OrthoDB" id="3883424at2759"/>
<evidence type="ECO:0000313" key="2">
    <source>
        <dbReference type="EMBL" id="EKG22543.1"/>
    </source>
</evidence>
<proteinExistence type="predicted"/>
<accession>K2S6S1</accession>
<dbReference type="Proteomes" id="UP000007129">
    <property type="component" value="Unassembled WGS sequence"/>
</dbReference>
<dbReference type="eggNOG" id="ENOG502RXM4">
    <property type="taxonomic scope" value="Eukaryota"/>
</dbReference>
<feature type="compositionally biased region" description="Basic and acidic residues" evidence="1">
    <location>
        <begin position="261"/>
        <end position="270"/>
    </location>
</feature>
<dbReference type="AlphaFoldDB" id="K2S6S1"/>
<name>K2S6S1_MACPH</name>
<dbReference type="STRING" id="1126212.K2S6S1"/>
<protein>
    <recommendedName>
        <fullName evidence="4">Right handed beta helix domain-containing protein</fullName>
    </recommendedName>
</protein>
<organism evidence="2 3">
    <name type="scientific">Macrophomina phaseolina (strain MS6)</name>
    <name type="common">Charcoal rot fungus</name>
    <dbReference type="NCBI Taxonomy" id="1126212"/>
    <lineage>
        <taxon>Eukaryota</taxon>
        <taxon>Fungi</taxon>
        <taxon>Dikarya</taxon>
        <taxon>Ascomycota</taxon>
        <taxon>Pezizomycotina</taxon>
        <taxon>Dothideomycetes</taxon>
        <taxon>Dothideomycetes incertae sedis</taxon>
        <taxon>Botryosphaeriales</taxon>
        <taxon>Botryosphaeriaceae</taxon>
        <taxon>Macrophomina</taxon>
    </lineage>
</organism>
<dbReference type="InterPro" id="IPR012334">
    <property type="entry name" value="Pectin_lyas_fold"/>
</dbReference>
<comment type="caution">
    <text evidence="2">The sequence shown here is derived from an EMBL/GenBank/DDBJ whole genome shotgun (WGS) entry which is preliminary data.</text>
</comment>
<evidence type="ECO:0008006" key="4">
    <source>
        <dbReference type="Google" id="ProtNLM"/>
    </source>
</evidence>
<dbReference type="InParanoid" id="K2S6S1"/>
<dbReference type="HOGENOM" id="CLU_987193_0_0_1"/>
<reference evidence="2 3" key="1">
    <citation type="journal article" date="2012" name="BMC Genomics">
        <title>Tools to kill: Genome of one of the most destructive plant pathogenic fungi Macrophomina phaseolina.</title>
        <authorList>
            <person name="Islam M.S."/>
            <person name="Haque M.S."/>
            <person name="Islam M.M."/>
            <person name="Emdad E.M."/>
            <person name="Halim A."/>
            <person name="Hossen Q.M.M."/>
            <person name="Hossain M.Z."/>
            <person name="Ahmed B."/>
            <person name="Rahim S."/>
            <person name="Rahman M.S."/>
            <person name="Alam M.M."/>
            <person name="Hou S."/>
            <person name="Wan X."/>
            <person name="Saito J.A."/>
            <person name="Alam M."/>
        </authorList>
    </citation>
    <scope>NUCLEOTIDE SEQUENCE [LARGE SCALE GENOMIC DNA]</scope>
    <source>
        <strain evidence="2 3">MS6</strain>
    </source>
</reference>
<dbReference type="VEuPathDB" id="FungiDB:MPH_00116"/>
<feature type="compositionally biased region" description="Basic residues" evidence="1">
    <location>
        <begin position="202"/>
        <end position="228"/>
    </location>
</feature>
<sequence length="282" mass="30925">MTPFSLSAPASTTTSAAFPCISSGDQTAINSRFSQYGAGHVVQLCQGAVISVTGKVELTAHDQELSTEGYPTGDQRATIKLAPGANTNTTVFAKFLDNIKLRNIIVDGNRAETGYTGGDANIDIGGHGTGQLVDHVASRNPRGWSCLAVGFGGQTSTDTDPPCTNATLTNNDIGPCGIEGTEYADGISFQCTDSTISDNSLRQRRGPRQRHHRQEALQRRHQHRRARLVLRLDRGLRKRRPRDRDRQQILRQHPLRHRHQRLAERTDSKQSRAPLPPSTLPH</sequence>
<dbReference type="Gene3D" id="2.160.20.10">
    <property type="entry name" value="Single-stranded right-handed beta-helix, Pectin lyase-like"/>
    <property type="match status" value="1"/>
</dbReference>
<evidence type="ECO:0000256" key="1">
    <source>
        <dbReference type="SAM" id="MobiDB-lite"/>
    </source>
</evidence>
<gene>
    <name evidence="2" type="ORF">MPH_00116</name>
</gene>
<dbReference type="EMBL" id="AHHD01000007">
    <property type="protein sequence ID" value="EKG22543.1"/>
    <property type="molecule type" value="Genomic_DNA"/>
</dbReference>
<dbReference type="InterPro" id="IPR011050">
    <property type="entry name" value="Pectin_lyase_fold/virulence"/>
</dbReference>
<evidence type="ECO:0000313" key="3">
    <source>
        <dbReference type="Proteomes" id="UP000007129"/>
    </source>
</evidence>
<dbReference type="SUPFAM" id="SSF51126">
    <property type="entry name" value="Pectin lyase-like"/>
    <property type="match status" value="1"/>
</dbReference>